<evidence type="ECO:0000313" key="1">
    <source>
        <dbReference type="EMBL" id="ALF53970.1"/>
    </source>
</evidence>
<dbReference type="PATRIC" id="fig|224013.5.peg.3786"/>
<proteinExistence type="predicted"/>
<accession>A0A0M4T302</accession>
<protein>
    <submittedName>
        <fullName evidence="1">Calcium binding protein from Anabaena CcbP</fullName>
    </submittedName>
</protein>
<keyword evidence="2" id="KW-1185">Reference proteome</keyword>
<reference evidence="1 2" key="2">
    <citation type="journal article" date="2016" name="Genome Announc.">
        <title>Draft Genome Sequence of the N2-Fixing Cyanobacterium Nostoc piscinale CENA21, Isolated from the Brazilian Amazon Floodplain.</title>
        <authorList>
            <person name="Leao T."/>
            <person name="Guimaraes P.I."/>
            <person name="de Melo A.G."/>
            <person name="Ramos R.T."/>
            <person name="Leao P.N."/>
            <person name="Silva A."/>
            <person name="Fiore M.F."/>
            <person name="Schneider M.P."/>
        </authorList>
    </citation>
    <scope>NUCLEOTIDE SEQUENCE [LARGE SCALE GENOMIC DNA]</scope>
    <source>
        <strain evidence="1 2">CENA21</strain>
    </source>
</reference>
<dbReference type="InterPro" id="IPR043067">
    <property type="entry name" value="CcbP_b-brl"/>
</dbReference>
<sequence length="126" mass="14586">MSSVERDETRENRIATEIIADAEDKEDRAMGWYYYLEEALNCPFMAKWAKKSRKTSAIEEKTVEVLGMAPDDECLKDMYVEVADLNGKEDDVYSAKLSDIKPIDADDNTEQAIADWHYWLARGYKF</sequence>
<reference evidence="2" key="1">
    <citation type="submission" date="2015-07" db="EMBL/GenBank/DDBJ databases">
        <title>Genome Of Nitrogen-Fixing Cyanobacterium Nostoc piscinale CENA21 From Solimoes/Amazon River Floodplain Sediments And Comparative Genomics To Uncover Biosynthetic Natural Products Potential.</title>
        <authorList>
            <person name="Leao T.F."/>
            <person name="Leao P.N."/>
            <person name="Guimaraes P.I."/>
            <person name="de Melo A.G.C."/>
            <person name="Ramos R.T.J."/>
            <person name="Silva A."/>
            <person name="Fiore M.F."/>
            <person name="Schneider M.P.C."/>
        </authorList>
    </citation>
    <scope>NUCLEOTIDE SEQUENCE [LARGE SCALE GENOMIC DNA]</scope>
    <source>
        <strain evidence="2">CENA21</strain>
    </source>
</reference>
<dbReference type="AlphaFoldDB" id="A0A0M4T302"/>
<dbReference type="STRING" id="224013.ACX27_15695"/>
<dbReference type="Pfam" id="PF11535">
    <property type="entry name" value="Calci_bind_CcbP"/>
    <property type="match status" value="1"/>
</dbReference>
<dbReference type="InterPro" id="IPR020994">
    <property type="entry name" value="Uncharacterised_Ca-bd_CcbP"/>
</dbReference>
<name>A0A0M4T302_9NOSO</name>
<dbReference type="KEGG" id="npz:ACX27_15695"/>
<dbReference type="EMBL" id="CP012036">
    <property type="protein sequence ID" value="ALF53970.1"/>
    <property type="molecule type" value="Genomic_DNA"/>
</dbReference>
<gene>
    <name evidence="1" type="ORF">ACX27_15695</name>
</gene>
<dbReference type="OrthoDB" id="894072at2"/>
<evidence type="ECO:0000313" key="2">
    <source>
        <dbReference type="Proteomes" id="UP000062645"/>
    </source>
</evidence>
<dbReference type="Gene3D" id="2.30.30.530">
    <property type="entry name" value="Calcium binding protein CcbP, beta-barrel domain"/>
    <property type="match status" value="1"/>
</dbReference>
<dbReference type="RefSeq" id="WP_062294242.1">
    <property type="nucleotide sequence ID" value="NZ_CP012036.1"/>
</dbReference>
<organism evidence="1 2">
    <name type="scientific">Nostoc piscinale CENA21</name>
    <dbReference type="NCBI Taxonomy" id="224013"/>
    <lineage>
        <taxon>Bacteria</taxon>
        <taxon>Bacillati</taxon>
        <taxon>Cyanobacteriota</taxon>
        <taxon>Cyanophyceae</taxon>
        <taxon>Nostocales</taxon>
        <taxon>Nostocaceae</taxon>
        <taxon>Nostoc</taxon>
    </lineage>
</organism>
<dbReference type="Proteomes" id="UP000062645">
    <property type="component" value="Chromosome"/>
</dbReference>